<dbReference type="GO" id="GO:0005524">
    <property type="term" value="F:ATP binding"/>
    <property type="evidence" value="ECO:0007669"/>
    <property type="project" value="UniProtKB-KW"/>
</dbReference>
<dbReference type="Gene3D" id="3.30.565.10">
    <property type="entry name" value="Histidine kinase-like ATPase, C-terminal domain"/>
    <property type="match status" value="1"/>
</dbReference>
<sequence length="397" mass="43805">MVFMGMSNTGPGGTKNISVLMIEDNPGDARLIKEALTDLRDPDFELEWAKCLLEGIESLKRKTPGMILLDLSLPDSHGFDTIARVRKEFPIVPLVVLTGLNDENVGLKAVQLGAQDYIIKGTVEGVALSRIIRYAIERKRIEEALRESEERLKRKNHEIREFTDVVTHDLKKPLASIKTIHDLVAKEAFGKLNDQGSEAMGICKDAINYMQELLQDLLTCASLEAETVSLEREKLDMKDIAEQVFRRFSRQMEEKGIRPFNNAETYACADRKAVMKLMMNLIGNSINYIGEGGKREITVGSMQKNGTAVFFVKDTGIGIPEESQGEIFQKFKRGKNALAISGTGLGLAIVKGTVLAHGGEIWIESKVDDGTTVYFTLPDGAKAQNGENAMPGSDTLP</sequence>
<keyword evidence="8" id="KW-0902">Two-component regulatory system</keyword>
<dbReference type="Gene3D" id="3.40.50.2300">
    <property type="match status" value="1"/>
</dbReference>
<dbReference type="InterPro" id="IPR036097">
    <property type="entry name" value="HisK_dim/P_sf"/>
</dbReference>
<dbReference type="FunFam" id="3.30.565.10:FF:000006">
    <property type="entry name" value="Sensor histidine kinase WalK"/>
    <property type="match status" value="1"/>
</dbReference>
<evidence type="ECO:0000256" key="4">
    <source>
        <dbReference type="ARBA" id="ARBA00022679"/>
    </source>
</evidence>
<dbReference type="SUPFAM" id="SSF52172">
    <property type="entry name" value="CheY-like"/>
    <property type="match status" value="1"/>
</dbReference>
<dbReference type="GO" id="GO:0000155">
    <property type="term" value="F:phosphorelay sensor kinase activity"/>
    <property type="evidence" value="ECO:0007669"/>
    <property type="project" value="InterPro"/>
</dbReference>
<evidence type="ECO:0000256" key="1">
    <source>
        <dbReference type="ARBA" id="ARBA00000085"/>
    </source>
</evidence>
<dbReference type="InterPro" id="IPR004358">
    <property type="entry name" value="Sig_transdc_His_kin-like_C"/>
</dbReference>
<dbReference type="SUPFAM" id="SSF47384">
    <property type="entry name" value="Homodimeric domain of signal transducing histidine kinase"/>
    <property type="match status" value="1"/>
</dbReference>
<evidence type="ECO:0000256" key="6">
    <source>
        <dbReference type="ARBA" id="ARBA00022777"/>
    </source>
</evidence>
<proteinExistence type="predicted"/>
<evidence type="ECO:0000259" key="12">
    <source>
        <dbReference type="PROSITE" id="PS50110"/>
    </source>
</evidence>
<dbReference type="GO" id="GO:0007234">
    <property type="term" value="P:osmosensory signaling via phosphorelay pathway"/>
    <property type="evidence" value="ECO:0007669"/>
    <property type="project" value="TreeGrafter"/>
</dbReference>
<dbReference type="PRINTS" id="PR00344">
    <property type="entry name" value="BCTRLSENSOR"/>
</dbReference>
<evidence type="ECO:0000256" key="9">
    <source>
        <dbReference type="PROSITE-ProRule" id="PRU00169"/>
    </source>
</evidence>
<dbReference type="InterPro" id="IPR050351">
    <property type="entry name" value="BphY/WalK/GraS-like"/>
</dbReference>
<dbReference type="InterPro" id="IPR036890">
    <property type="entry name" value="HATPase_C_sf"/>
</dbReference>
<dbReference type="PANTHER" id="PTHR42878:SF7">
    <property type="entry name" value="SENSOR HISTIDINE KINASE GLRK"/>
    <property type="match status" value="1"/>
</dbReference>
<gene>
    <name evidence="13" type="ORF">A2519_12660</name>
</gene>
<keyword evidence="10" id="KW-0175">Coiled coil</keyword>
<dbReference type="SMART" id="SM00448">
    <property type="entry name" value="REC"/>
    <property type="match status" value="1"/>
</dbReference>
<evidence type="ECO:0000256" key="7">
    <source>
        <dbReference type="ARBA" id="ARBA00022840"/>
    </source>
</evidence>
<dbReference type="PROSITE" id="PS50110">
    <property type="entry name" value="RESPONSE_REGULATORY"/>
    <property type="match status" value="1"/>
</dbReference>
<dbReference type="Gene3D" id="1.10.287.130">
    <property type="match status" value="1"/>
</dbReference>
<feature type="domain" description="Response regulatory" evidence="12">
    <location>
        <begin position="18"/>
        <end position="135"/>
    </location>
</feature>
<evidence type="ECO:0000259" key="11">
    <source>
        <dbReference type="PROSITE" id="PS50109"/>
    </source>
</evidence>
<dbReference type="InterPro" id="IPR005467">
    <property type="entry name" value="His_kinase_dom"/>
</dbReference>
<dbReference type="Pfam" id="PF02518">
    <property type="entry name" value="HATPase_c"/>
    <property type="match status" value="1"/>
</dbReference>
<evidence type="ECO:0000313" key="13">
    <source>
        <dbReference type="EMBL" id="OGK00899.1"/>
    </source>
</evidence>
<dbReference type="GO" id="GO:0000156">
    <property type="term" value="F:phosphorelay response regulator activity"/>
    <property type="evidence" value="ECO:0007669"/>
    <property type="project" value="TreeGrafter"/>
</dbReference>
<dbReference type="InterPro" id="IPR003661">
    <property type="entry name" value="HisK_dim/P_dom"/>
</dbReference>
<evidence type="ECO:0000256" key="5">
    <source>
        <dbReference type="ARBA" id="ARBA00022741"/>
    </source>
</evidence>
<evidence type="ECO:0000313" key="14">
    <source>
        <dbReference type="Proteomes" id="UP000179243"/>
    </source>
</evidence>
<feature type="coiled-coil region" evidence="10">
    <location>
        <begin position="131"/>
        <end position="165"/>
    </location>
</feature>
<dbReference type="PANTHER" id="PTHR42878">
    <property type="entry name" value="TWO-COMPONENT HISTIDINE KINASE"/>
    <property type="match status" value="1"/>
</dbReference>
<keyword evidence="5" id="KW-0547">Nucleotide-binding</keyword>
<dbReference type="EMBL" id="MFYX01000138">
    <property type="protein sequence ID" value="OGK00899.1"/>
    <property type="molecule type" value="Genomic_DNA"/>
</dbReference>
<comment type="catalytic activity">
    <reaction evidence="1">
        <text>ATP + protein L-histidine = ADP + protein N-phospho-L-histidine.</text>
        <dbReference type="EC" id="2.7.13.3"/>
    </reaction>
</comment>
<dbReference type="CDD" id="cd00082">
    <property type="entry name" value="HisKA"/>
    <property type="match status" value="1"/>
</dbReference>
<accession>A0A1F7F2L0</accession>
<dbReference type="InterPro" id="IPR001789">
    <property type="entry name" value="Sig_transdc_resp-reg_receiver"/>
</dbReference>
<dbReference type="SMART" id="SM00387">
    <property type="entry name" value="HATPase_c"/>
    <property type="match status" value="1"/>
</dbReference>
<keyword evidence="7" id="KW-0067">ATP-binding</keyword>
<dbReference type="PROSITE" id="PS50109">
    <property type="entry name" value="HIS_KIN"/>
    <property type="match status" value="1"/>
</dbReference>
<evidence type="ECO:0000256" key="8">
    <source>
        <dbReference type="ARBA" id="ARBA00023012"/>
    </source>
</evidence>
<keyword evidence="4" id="KW-0808">Transferase</keyword>
<dbReference type="InterPro" id="IPR003594">
    <property type="entry name" value="HATPase_dom"/>
</dbReference>
<dbReference type="SUPFAM" id="SSF55874">
    <property type="entry name" value="ATPase domain of HSP90 chaperone/DNA topoisomerase II/histidine kinase"/>
    <property type="match status" value="1"/>
</dbReference>
<dbReference type="SMART" id="SM00388">
    <property type="entry name" value="HisKA"/>
    <property type="match status" value="1"/>
</dbReference>
<keyword evidence="3 9" id="KW-0597">Phosphoprotein</keyword>
<dbReference type="Pfam" id="PF00072">
    <property type="entry name" value="Response_reg"/>
    <property type="match status" value="1"/>
</dbReference>
<dbReference type="GO" id="GO:0030295">
    <property type="term" value="F:protein kinase activator activity"/>
    <property type="evidence" value="ECO:0007669"/>
    <property type="project" value="TreeGrafter"/>
</dbReference>
<dbReference type="CDD" id="cd00156">
    <property type="entry name" value="REC"/>
    <property type="match status" value="1"/>
</dbReference>
<evidence type="ECO:0000256" key="3">
    <source>
        <dbReference type="ARBA" id="ARBA00022553"/>
    </source>
</evidence>
<dbReference type="Proteomes" id="UP000179243">
    <property type="component" value="Unassembled WGS sequence"/>
</dbReference>
<feature type="modified residue" description="4-aspartylphosphate" evidence="9">
    <location>
        <position position="70"/>
    </location>
</feature>
<feature type="domain" description="Histidine kinase" evidence="11">
    <location>
        <begin position="165"/>
        <end position="381"/>
    </location>
</feature>
<keyword evidence="6" id="KW-0418">Kinase</keyword>
<dbReference type="EC" id="2.7.13.3" evidence="2"/>
<organism evidence="13 14">
    <name type="scientific">Candidatus Raymondbacteria bacterium RIFOXYD12_FULL_49_13</name>
    <dbReference type="NCBI Taxonomy" id="1817890"/>
    <lineage>
        <taxon>Bacteria</taxon>
        <taxon>Raymondiibacteriota</taxon>
    </lineage>
</organism>
<evidence type="ECO:0000256" key="10">
    <source>
        <dbReference type="SAM" id="Coils"/>
    </source>
</evidence>
<dbReference type="AlphaFoldDB" id="A0A1F7F2L0"/>
<dbReference type="Pfam" id="PF00512">
    <property type="entry name" value="HisKA"/>
    <property type="match status" value="1"/>
</dbReference>
<protein>
    <recommendedName>
        <fullName evidence="2">histidine kinase</fullName>
        <ecNumber evidence="2">2.7.13.3</ecNumber>
    </recommendedName>
</protein>
<reference evidence="13 14" key="1">
    <citation type="journal article" date="2016" name="Nat. Commun.">
        <title>Thousands of microbial genomes shed light on interconnected biogeochemical processes in an aquifer system.</title>
        <authorList>
            <person name="Anantharaman K."/>
            <person name="Brown C.T."/>
            <person name="Hug L.A."/>
            <person name="Sharon I."/>
            <person name="Castelle C.J."/>
            <person name="Probst A.J."/>
            <person name="Thomas B.C."/>
            <person name="Singh A."/>
            <person name="Wilkins M.J."/>
            <person name="Karaoz U."/>
            <person name="Brodie E.L."/>
            <person name="Williams K.H."/>
            <person name="Hubbard S.S."/>
            <person name="Banfield J.F."/>
        </authorList>
    </citation>
    <scope>NUCLEOTIDE SEQUENCE [LARGE SCALE GENOMIC DNA]</scope>
</reference>
<dbReference type="InterPro" id="IPR011006">
    <property type="entry name" value="CheY-like_superfamily"/>
</dbReference>
<evidence type="ECO:0000256" key="2">
    <source>
        <dbReference type="ARBA" id="ARBA00012438"/>
    </source>
</evidence>
<name>A0A1F7F2L0_UNCRA</name>
<comment type="caution">
    <text evidence="13">The sequence shown here is derived from an EMBL/GenBank/DDBJ whole genome shotgun (WGS) entry which is preliminary data.</text>
</comment>